<evidence type="ECO:0000313" key="6">
    <source>
        <dbReference type="Proteomes" id="UP000255066"/>
    </source>
</evidence>
<dbReference type="AlphaFoldDB" id="A0A378IAP4"/>
<dbReference type="OrthoDB" id="5652689at2"/>
<evidence type="ECO:0000256" key="1">
    <source>
        <dbReference type="SAM" id="Coils"/>
    </source>
</evidence>
<evidence type="ECO:0000256" key="2">
    <source>
        <dbReference type="SAM" id="MobiDB-lite"/>
    </source>
</evidence>
<dbReference type="Proteomes" id="UP000255066">
    <property type="component" value="Unassembled WGS sequence"/>
</dbReference>
<dbReference type="Proteomes" id="UP000054735">
    <property type="component" value="Unassembled WGS sequence"/>
</dbReference>
<evidence type="ECO:0000313" key="3">
    <source>
        <dbReference type="EMBL" id="KTC76117.1"/>
    </source>
</evidence>
<feature type="region of interest" description="Disordered" evidence="2">
    <location>
        <begin position="337"/>
        <end position="361"/>
    </location>
</feature>
<name>A0A378IAP4_9GAMM</name>
<dbReference type="RefSeq" id="WP_058522303.1">
    <property type="nucleotide sequence ID" value="NZ_CAAAHV010000034.1"/>
</dbReference>
<dbReference type="STRING" id="28083.Lbir_0186"/>
<keyword evidence="1" id="KW-0175">Coiled coil</keyword>
<evidence type="ECO:0000313" key="4">
    <source>
        <dbReference type="EMBL" id="STX32259.1"/>
    </source>
</evidence>
<accession>A0A378IAP4</accession>
<protein>
    <submittedName>
        <fullName evidence="4">Uncharacterized protein</fullName>
    </submittedName>
</protein>
<dbReference type="EMBL" id="LNXT01000001">
    <property type="protein sequence ID" value="KTC76117.1"/>
    <property type="molecule type" value="Genomic_DNA"/>
</dbReference>
<proteinExistence type="predicted"/>
<gene>
    <name evidence="3" type="ORF">Lbir_0186</name>
    <name evidence="4" type="ORF">NCTC12437_02040</name>
</gene>
<dbReference type="EMBL" id="UGNW01000001">
    <property type="protein sequence ID" value="STX32259.1"/>
    <property type="molecule type" value="Genomic_DNA"/>
</dbReference>
<keyword evidence="5" id="KW-1185">Reference proteome</keyword>
<evidence type="ECO:0000313" key="5">
    <source>
        <dbReference type="Proteomes" id="UP000054735"/>
    </source>
</evidence>
<reference evidence="4 6" key="2">
    <citation type="submission" date="2018-06" db="EMBL/GenBank/DDBJ databases">
        <authorList>
            <consortium name="Pathogen Informatics"/>
            <person name="Doyle S."/>
        </authorList>
    </citation>
    <scope>NUCLEOTIDE SEQUENCE [LARGE SCALE GENOMIC DNA]</scope>
    <source>
        <strain evidence="4 6">NCTC12437</strain>
    </source>
</reference>
<reference evidence="3 5" key="1">
    <citation type="submission" date="2015-11" db="EMBL/GenBank/DDBJ databases">
        <title>Genomic analysis of 38 Legionella species identifies large and diverse effector repertoires.</title>
        <authorList>
            <person name="Burstein D."/>
            <person name="Amaro F."/>
            <person name="Zusman T."/>
            <person name="Lifshitz Z."/>
            <person name="Cohen O."/>
            <person name="Gilbert J.A."/>
            <person name="Pupko T."/>
            <person name="Shuman H.A."/>
            <person name="Segal G."/>
        </authorList>
    </citation>
    <scope>NUCLEOTIDE SEQUENCE [LARGE SCALE GENOMIC DNA]</scope>
    <source>
        <strain evidence="3 5">CDC#1407-AL-14</strain>
    </source>
</reference>
<organism evidence="4 6">
    <name type="scientific">Legionella birminghamensis</name>
    <dbReference type="NCBI Taxonomy" id="28083"/>
    <lineage>
        <taxon>Bacteria</taxon>
        <taxon>Pseudomonadati</taxon>
        <taxon>Pseudomonadota</taxon>
        <taxon>Gammaproteobacteria</taxon>
        <taxon>Legionellales</taxon>
        <taxon>Legionellaceae</taxon>
        <taxon>Legionella</taxon>
    </lineage>
</organism>
<sequence>MIISEMISTLENIILAYCTRQGASINPAFKDLPQPSKEKQLQELIKLAIKPQHSERQSLYEYTLQVISLLSAIASQSEPTGESLKEAQNALQNFLLNIRTLLKAPQESEVTINTGGKEIAMLGLLVKGGTFFADSYCYSGQLFANQLFSALKVDEKTVSQVRLCEEAAFCFSPLENRVLSKNIKALETRIENLNGQLSSTLNDKGSISQQADKLRSQRDMLVSEKEDALKKLAESEALAERHLEQSRQIQAENSEKDQIITAQQEEIAHLKKALAESKKECEKLGKENEKLHEDISAMKLETPIARTFPPMGFLYGTPGNSPYSLFMNNLQSRGLVEKKKSMNDSDELPTLNLGGASFNPD</sequence>
<feature type="coiled-coil region" evidence="1">
    <location>
        <begin position="176"/>
        <end position="301"/>
    </location>
</feature>